<dbReference type="GO" id="GO:0046872">
    <property type="term" value="F:metal ion binding"/>
    <property type="evidence" value="ECO:0007669"/>
    <property type="project" value="UniProtKB-KW"/>
</dbReference>
<keyword evidence="5" id="KW-0408">Iron</keyword>
<dbReference type="Proteomes" id="UP000325081">
    <property type="component" value="Unassembled WGS sequence"/>
</dbReference>
<dbReference type="InterPro" id="IPR037151">
    <property type="entry name" value="AlkB-like_sf"/>
</dbReference>
<name>A0A5A7R004_STRAF</name>
<comment type="similarity">
    <text evidence="1">Belongs to the alkB family.</text>
</comment>
<evidence type="ECO:0000256" key="4">
    <source>
        <dbReference type="ARBA" id="ARBA00023002"/>
    </source>
</evidence>
<accession>A0A5A7R004</accession>
<dbReference type="GO" id="GO:0005634">
    <property type="term" value="C:nucleus"/>
    <property type="evidence" value="ECO:0007669"/>
    <property type="project" value="TreeGrafter"/>
</dbReference>
<evidence type="ECO:0000313" key="6">
    <source>
        <dbReference type="EMBL" id="GER50709.1"/>
    </source>
</evidence>
<evidence type="ECO:0000256" key="3">
    <source>
        <dbReference type="ARBA" id="ARBA00022964"/>
    </source>
</evidence>
<keyword evidence="2" id="KW-0479">Metal-binding</keyword>
<dbReference type="Gene3D" id="2.60.120.590">
    <property type="entry name" value="Alpha-ketoglutarate-dependent dioxygenase AlkB-like"/>
    <property type="match status" value="2"/>
</dbReference>
<keyword evidence="7" id="KW-1185">Reference proteome</keyword>
<reference evidence="7" key="1">
    <citation type="journal article" date="2019" name="Curr. Biol.">
        <title>Genome Sequence of Striga asiatica Provides Insight into the Evolution of Plant Parasitism.</title>
        <authorList>
            <person name="Yoshida S."/>
            <person name="Kim S."/>
            <person name="Wafula E.K."/>
            <person name="Tanskanen J."/>
            <person name="Kim Y.M."/>
            <person name="Honaas L."/>
            <person name="Yang Z."/>
            <person name="Spallek T."/>
            <person name="Conn C.E."/>
            <person name="Ichihashi Y."/>
            <person name="Cheong K."/>
            <person name="Cui S."/>
            <person name="Der J.P."/>
            <person name="Gundlach H."/>
            <person name="Jiao Y."/>
            <person name="Hori C."/>
            <person name="Ishida J.K."/>
            <person name="Kasahara H."/>
            <person name="Kiba T."/>
            <person name="Kim M.S."/>
            <person name="Koo N."/>
            <person name="Laohavisit A."/>
            <person name="Lee Y.H."/>
            <person name="Lumba S."/>
            <person name="McCourt P."/>
            <person name="Mortimer J.C."/>
            <person name="Mutuku J.M."/>
            <person name="Nomura T."/>
            <person name="Sasaki-Sekimoto Y."/>
            <person name="Seto Y."/>
            <person name="Wang Y."/>
            <person name="Wakatake T."/>
            <person name="Sakakibara H."/>
            <person name="Demura T."/>
            <person name="Yamaguchi S."/>
            <person name="Yoneyama K."/>
            <person name="Manabe R.I."/>
            <person name="Nelson D.C."/>
            <person name="Schulman A.H."/>
            <person name="Timko M.P."/>
            <person name="dePamphilis C.W."/>
            <person name="Choi D."/>
            <person name="Shirasu K."/>
        </authorList>
    </citation>
    <scope>NUCLEOTIDE SEQUENCE [LARGE SCALE GENOMIC DNA]</scope>
    <source>
        <strain evidence="7">cv. UVA1</strain>
    </source>
</reference>
<dbReference type="AlphaFoldDB" id="A0A5A7R004"/>
<dbReference type="PANTHER" id="PTHR46030">
    <property type="entry name" value="ALPHA-KETOGLUTARATE-DEPENDENT DIOXYGENASE ALKB HOMOLOG 6"/>
    <property type="match status" value="1"/>
</dbReference>
<keyword evidence="3 6" id="KW-0223">Dioxygenase</keyword>
<evidence type="ECO:0000256" key="1">
    <source>
        <dbReference type="ARBA" id="ARBA00007879"/>
    </source>
</evidence>
<keyword evidence="4" id="KW-0560">Oxidoreductase</keyword>
<organism evidence="6 7">
    <name type="scientific">Striga asiatica</name>
    <name type="common">Asiatic witchweed</name>
    <name type="synonym">Buchnera asiatica</name>
    <dbReference type="NCBI Taxonomy" id="4170"/>
    <lineage>
        <taxon>Eukaryota</taxon>
        <taxon>Viridiplantae</taxon>
        <taxon>Streptophyta</taxon>
        <taxon>Embryophyta</taxon>
        <taxon>Tracheophyta</taxon>
        <taxon>Spermatophyta</taxon>
        <taxon>Magnoliopsida</taxon>
        <taxon>eudicotyledons</taxon>
        <taxon>Gunneridae</taxon>
        <taxon>Pentapetalae</taxon>
        <taxon>asterids</taxon>
        <taxon>lamiids</taxon>
        <taxon>Lamiales</taxon>
        <taxon>Orobanchaceae</taxon>
        <taxon>Buchnereae</taxon>
        <taxon>Striga</taxon>
    </lineage>
</organism>
<comment type="caution">
    <text evidence="6">The sequence shown here is derived from an EMBL/GenBank/DDBJ whole genome shotgun (WGS) entry which is preliminary data.</text>
</comment>
<dbReference type="SUPFAM" id="SSF51197">
    <property type="entry name" value="Clavaminate synthase-like"/>
    <property type="match status" value="2"/>
</dbReference>
<proteinExistence type="inferred from homology"/>
<dbReference type="PANTHER" id="PTHR46030:SF1">
    <property type="entry name" value="ALPHA-KETOGLUTARATE-DEPENDENT DIOXYGENASE ALKB HOMOLOG 6"/>
    <property type="match status" value="1"/>
</dbReference>
<evidence type="ECO:0000256" key="2">
    <source>
        <dbReference type="ARBA" id="ARBA00022723"/>
    </source>
</evidence>
<dbReference type="GO" id="GO:0051213">
    <property type="term" value="F:dioxygenase activity"/>
    <property type="evidence" value="ECO:0007669"/>
    <property type="project" value="UniProtKB-KW"/>
</dbReference>
<evidence type="ECO:0000256" key="5">
    <source>
        <dbReference type="ARBA" id="ARBA00023004"/>
    </source>
</evidence>
<evidence type="ECO:0000313" key="7">
    <source>
        <dbReference type="Proteomes" id="UP000325081"/>
    </source>
</evidence>
<dbReference type="InterPro" id="IPR032862">
    <property type="entry name" value="ALKBH6"/>
</dbReference>
<sequence>MNNRMEEILTGEKSNISNEFVVGSVPTVFYIPEYVTAAEEEQLLNNIYQAPVSKWKSLMNRRLQNWGGVVHEKGLLAQQLPHWLTKVTSRIFEESKLFPSAINHVLINEYLPHQGIMVMLYIGNVLFVSIILSDLVEMDSSIFMPHQDGPAYVPVVAILSLGSPAVMNFVPHPRFEKAAQNNSEDIIISDDVPMDISSGERLSEYVPFSVVLMPRSLLIFKDNAYSDYLHGIKDSVEHQCDEAVNITTLKKCDDLACTHTSSINDGEARGEAVIHRTGTRVSLTCRVVTKLTSAWKCLGIGSRQWEIVHNSTELLSGRKIVFIPKRPGRGQHAHIQLLAQVSPLPHLRPQVPKPRIVERRHHSCPRVRVHLDRVPAHGIQQVVVLPLLWAPLPWLDSHGEERVPVQVPRLDASLTVLKDYLDKVPECSVHHARRHHQLLRSLARVVLHEPVLEHLVGHSEVLRQLERRLGVDVGNPVDPEPELPADCRPRVGDFNSPGDVDLPVVVRALRIGTGGAGRQVPPERPELVHGPRDALPLALGRRRRELGGRRGRGPGVPDDGHGAERLLQEAAGDDEVVVADGLVGGDEDGQALSDVEVERVVNVLHSVRPFHLDQGHRVALEAEVDRDVHPGVADAEAVGFSRLERREGLGDYVADLVRLAVDVDAVRAADGASGVEDGFEGLVALVVPVAEDDGELVGRAVEGDGDEVAAVDLEDADAAGRALEAGGGEVEVAADLVLHLCQNVGKNISCVVGAGEDGAHGAGGAVLPRVLALLNAGPCEEEGLVEMVEHVHDDVVVGGAVDLRARELAVDEDALLGDAERGDGAVGHFPFVEKVRVLGGDAGGQADEDGYRDEALATTHDKHFD</sequence>
<dbReference type="EMBL" id="BKCP01009403">
    <property type="protein sequence ID" value="GER50709.1"/>
    <property type="molecule type" value="Genomic_DNA"/>
</dbReference>
<gene>
    <name evidence="6" type="ORF">STAS_28030</name>
</gene>
<dbReference type="OrthoDB" id="412814at2759"/>
<protein>
    <submittedName>
        <fullName evidence="6">Alpha-ketoglutarate-dependent dioxygenase alkB homolog 6</fullName>
    </submittedName>
</protein>